<evidence type="ECO:0000256" key="2">
    <source>
        <dbReference type="ARBA" id="ARBA00022827"/>
    </source>
</evidence>
<dbReference type="InterPro" id="IPR016164">
    <property type="entry name" value="FAD-linked_Oxase-like_C"/>
</dbReference>
<evidence type="ECO:0000256" key="1">
    <source>
        <dbReference type="ARBA" id="ARBA00022630"/>
    </source>
</evidence>
<dbReference type="InterPro" id="IPR016169">
    <property type="entry name" value="FAD-bd_PCMH_sub2"/>
</dbReference>
<keyword evidence="1" id="KW-0285">Flavoprotein</keyword>
<protein>
    <submittedName>
        <fullName evidence="3">Uncharacterized protein</fullName>
    </submittedName>
</protein>
<name>A0A507QPD4_MONPU</name>
<keyword evidence="2" id="KW-0274">FAD</keyword>
<dbReference type="GO" id="GO:0050660">
    <property type="term" value="F:flavin adenine dinucleotide binding"/>
    <property type="evidence" value="ECO:0007669"/>
    <property type="project" value="InterPro"/>
</dbReference>
<dbReference type="Proteomes" id="UP000319663">
    <property type="component" value="Unassembled WGS sequence"/>
</dbReference>
<proteinExistence type="predicted"/>
<reference evidence="3 4" key="1">
    <citation type="submission" date="2019-06" db="EMBL/GenBank/DDBJ databases">
        <title>Wine fermentation using esterase from Monascus purpureus.</title>
        <authorList>
            <person name="Geng C."/>
            <person name="Zhang Y."/>
        </authorList>
    </citation>
    <scope>NUCLEOTIDE SEQUENCE [LARGE SCALE GENOMIC DNA]</scope>
    <source>
        <strain evidence="3">HQ1</strain>
    </source>
</reference>
<evidence type="ECO:0000313" key="4">
    <source>
        <dbReference type="Proteomes" id="UP000319663"/>
    </source>
</evidence>
<dbReference type="InterPro" id="IPR016170">
    <property type="entry name" value="Cytok_DH_C_sf"/>
</dbReference>
<organism evidence="3 4">
    <name type="scientific">Monascus purpureus</name>
    <name type="common">Red mold</name>
    <name type="synonym">Monascus anka</name>
    <dbReference type="NCBI Taxonomy" id="5098"/>
    <lineage>
        <taxon>Eukaryota</taxon>
        <taxon>Fungi</taxon>
        <taxon>Dikarya</taxon>
        <taxon>Ascomycota</taxon>
        <taxon>Pezizomycotina</taxon>
        <taxon>Eurotiomycetes</taxon>
        <taxon>Eurotiomycetidae</taxon>
        <taxon>Eurotiales</taxon>
        <taxon>Aspergillaceae</taxon>
        <taxon>Monascus</taxon>
    </lineage>
</organism>
<comment type="caution">
    <text evidence="3">The sequence shown here is derived from an EMBL/GenBank/DDBJ whole genome shotgun (WGS) entry which is preliminary data.</text>
</comment>
<keyword evidence="4" id="KW-1185">Reference proteome</keyword>
<dbReference type="AlphaFoldDB" id="A0A507QPD4"/>
<evidence type="ECO:0000313" key="3">
    <source>
        <dbReference type="EMBL" id="TQB69055.1"/>
    </source>
</evidence>
<dbReference type="GO" id="GO:0003824">
    <property type="term" value="F:catalytic activity"/>
    <property type="evidence" value="ECO:0007669"/>
    <property type="project" value="InterPro"/>
</dbReference>
<dbReference type="EMBL" id="VIFY01000174">
    <property type="protein sequence ID" value="TQB69055.1"/>
    <property type="molecule type" value="Genomic_DNA"/>
</dbReference>
<dbReference type="SUPFAM" id="SSF55103">
    <property type="entry name" value="FAD-linked oxidases, C-terminal domain"/>
    <property type="match status" value="1"/>
</dbReference>
<accession>A0A507QPD4</accession>
<dbReference type="Gene3D" id="3.30.465.10">
    <property type="match status" value="1"/>
</dbReference>
<dbReference type="Gene3D" id="3.40.462.10">
    <property type="entry name" value="FAD-linked oxidases, C-terminal domain"/>
    <property type="match status" value="1"/>
</dbReference>
<sequence length="301" mass="34240">MMHSGVEVILPNGELMRTGMGALPQPKNPGHKETRLDEEPGNKAWQLFPYGLDLTTMAFFHRAVWDSVVIVTKMGIWLMPNPGGYQFYMITFPRDEDLHKSAEIIGPLRLQMVLQNVTTIRSILMDAACLGTKTEYTSSTEPIDEAGLDAIAKELNLGRWNFYRALYGPKEYRDVLWKIIKEAFSAIKGAKFYFPKDLKGQKSVLHTRDQTLRGTLTFDELPNGTHLFFAPIAKVTGDDAMLQYRTHLAVMDQIAGTYNWNNNIQMRFNETIKNYLGPKGIIAPGKNGIWPETYDKKIYKL</sequence>
<dbReference type="STRING" id="5098.A0A507QPD4"/>
<gene>
    <name evidence="3" type="ORF">MPDQ_002383</name>
</gene>